<dbReference type="InterPro" id="IPR053135">
    <property type="entry name" value="AKR2_Oxidoreductase"/>
</dbReference>
<evidence type="ECO:0000313" key="6">
    <source>
        <dbReference type="Proteomes" id="UP000187404"/>
    </source>
</evidence>
<dbReference type="InterPro" id="IPR036812">
    <property type="entry name" value="NAD(P)_OxRdtase_dom_sf"/>
</dbReference>
<dbReference type="InterPro" id="IPR009051">
    <property type="entry name" value="Helical_ferredxn"/>
</dbReference>
<keyword evidence="2" id="KW-0408">Iron</keyword>
<dbReference type="Proteomes" id="UP000187404">
    <property type="component" value="Unassembled WGS sequence"/>
</dbReference>
<dbReference type="InterPro" id="IPR023210">
    <property type="entry name" value="NADP_OxRdtase_dom"/>
</dbReference>
<dbReference type="AlphaFoldDB" id="A0A1Q9JLH4"/>
<dbReference type="EMBL" id="MJIE01000001">
    <property type="protein sequence ID" value="OLR56994.1"/>
    <property type="molecule type" value="Genomic_DNA"/>
</dbReference>
<dbReference type="Pfam" id="PF13187">
    <property type="entry name" value="Fer4_9"/>
    <property type="match status" value="1"/>
</dbReference>
<comment type="caution">
    <text evidence="5">The sequence shown here is derived from an EMBL/GenBank/DDBJ whole genome shotgun (WGS) entry which is preliminary data.</text>
</comment>
<sequence>MRLPMKDKEIDIETVKQMVDLFMKRGYNYFDTAYSYHNGESETAAKEALVDRYPRDSFYLATKLPAFLAKSEAEAKEMFETSLRRTGAGYFDYYLLHNLGEDRTHFYEDYHLWDFVKEKKAEGKIRNYGFSFHDKAERLEEVLAAHSDVDFVQLQINYMDWEDGAVEARKCYEAARAYAKPIIVMEPVRGGNLVNLPEGPAKLLEEADPQAGQASWALRFALGLPGVLTVLSGMSDLAQMEDNLNTADSGKPLTKDERALLEKVAEEMRSLPSIPCTNCGYCVKGCPQGIVIPGIFKAMNNRSLYHDPGAQGTYEWQTRDGGVASRCVECGQCEEVCPQHIGIIQELAAAAEIFE</sequence>
<dbReference type="Pfam" id="PF00248">
    <property type="entry name" value="Aldo_ket_red"/>
    <property type="match status" value="1"/>
</dbReference>
<keyword evidence="1" id="KW-0479">Metal-binding</keyword>
<dbReference type="PANTHER" id="PTHR43312:SF2">
    <property type="entry name" value="OXIDOREDUCTASE"/>
    <property type="match status" value="1"/>
</dbReference>
<gene>
    <name evidence="5" type="ORF">BHK98_07850</name>
</gene>
<dbReference type="InterPro" id="IPR017896">
    <property type="entry name" value="4Fe4S_Fe-S-bd"/>
</dbReference>
<organism evidence="5 6">
    <name type="scientific">Hornefia porci</name>
    <dbReference type="NCBI Taxonomy" id="2652292"/>
    <lineage>
        <taxon>Bacteria</taxon>
        <taxon>Bacillati</taxon>
        <taxon>Bacillota</taxon>
        <taxon>Clostridia</taxon>
        <taxon>Peptostreptococcales</taxon>
        <taxon>Anaerovoracaceae</taxon>
        <taxon>Hornefia</taxon>
    </lineage>
</organism>
<feature type="domain" description="4Fe-4S ferredoxin-type" evidence="4">
    <location>
        <begin position="266"/>
        <end position="296"/>
    </location>
</feature>
<dbReference type="CDD" id="cd19096">
    <property type="entry name" value="AKR_Fe-S_oxidoreductase"/>
    <property type="match status" value="1"/>
</dbReference>
<evidence type="ECO:0000313" key="5">
    <source>
        <dbReference type="EMBL" id="OLR56994.1"/>
    </source>
</evidence>
<dbReference type="PROSITE" id="PS00198">
    <property type="entry name" value="4FE4S_FER_1"/>
    <property type="match status" value="1"/>
</dbReference>
<dbReference type="GO" id="GO:0046872">
    <property type="term" value="F:metal ion binding"/>
    <property type="evidence" value="ECO:0007669"/>
    <property type="project" value="UniProtKB-KW"/>
</dbReference>
<evidence type="ECO:0000256" key="2">
    <source>
        <dbReference type="ARBA" id="ARBA00023004"/>
    </source>
</evidence>
<keyword evidence="6" id="KW-1185">Reference proteome</keyword>
<proteinExistence type="predicted"/>
<dbReference type="InterPro" id="IPR017900">
    <property type="entry name" value="4Fe4S_Fe_S_CS"/>
</dbReference>
<dbReference type="GO" id="GO:0051536">
    <property type="term" value="F:iron-sulfur cluster binding"/>
    <property type="evidence" value="ECO:0007669"/>
    <property type="project" value="UniProtKB-KW"/>
</dbReference>
<dbReference type="PROSITE" id="PS51379">
    <property type="entry name" value="4FE4S_FER_2"/>
    <property type="match status" value="2"/>
</dbReference>
<reference evidence="5 6" key="1">
    <citation type="journal article" date="2016" name="Appl. Environ. Microbiol.">
        <title>Function and Phylogeny of Bacterial Butyryl Coenzyme A:Acetate Transferases and Their Diversity in the Proximal Colon of Swine.</title>
        <authorList>
            <person name="Trachsel J."/>
            <person name="Bayles D.O."/>
            <person name="Looft T."/>
            <person name="Levine U.Y."/>
            <person name="Allen H.K."/>
        </authorList>
    </citation>
    <scope>NUCLEOTIDE SEQUENCE [LARGE SCALE GENOMIC DNA]</scope>
    <source>
        <strain evidence="5 6">68-3-10</strain>
    </source>
</reference>
<protein>
    <submittedName>
        <fullName evidence="5">Fe-S oxidoreductase</fullName>
    </submittedName>
</protein>
<evidence type="ECO:0000256" key="3">
    <source>
        <dbReference type="ARBA" id="ARBA00023014"/>
    </source>
</evidence>
<dbReference type="SUPFAM" id="SSF51430">
    <property type="entry name" value="NAD(P)-linked oxidoreductase"/>
    <property type="match status" value="1"/>
</dbReference>
<keyword evidence="3" id="KW-0411">Iron-sulfur</keyword>
<dbReference type="Gene3D" id="1.10.1060.10">
    <property type="entry name" value="Alpha-helical ferredoxin"/>
    <property type="match status" value="1"/>
</dbReference>
<evidence type="ECO:0000259" key="4">
    <source>
        <dbReference type="PROSITE" id="PS51379"/>
    </source>
</evidence>
<dbReference type="PANTHER" id="PTHR43312">
    <property type="entry name" value="D-THREO-ALDOSE 1-DEHYDROGENASE"/>
    <property type="match status" value="1"/>
</dbReference>
<dbReference type="STRING" id="1261640.BHK98_07850"/>
<dbReference type="Gene3D" id="3.20.20.100">
    <property type="entry name" value="NADP-dependent oxidoreductase domain"/>
    <property type="match status" value="1"/>
</dbReference>
<name>A0A1Q9JLH4_9FIRM</name>
<feature type="domain" description="4Fe-4S ferredoxin-type" evidence="4">
    <location>
        <begin position="318"/>
        <end position="347"/>
    </location>
</feature>
<evidence type="ECO:0000256" key="1">
    <source>
        <dbReference type="ARBA" id="ARBA00022723"/>
    </source>
</evidence>
<accession>A0A1Q9JLH4</accession>
<dbReference type="SUPFAM" id="SSF46548">
    <property type="entry name" value="alpha-helical ferredoxin"/>
    <property type="match status" value="1"/>
</dbReference>